<name>A0A1G9FQL9_9MICO</name>
<reference evidence="1 2" key="1">
    <citation type="submission" date="2016-10" db="EMBL/GenBank/DDBJ databases">
        <authorList>
            <person name="de Groot N.N."/>
        </authorList>
    </citation>
    <scope>NUCLEOTIDE SEQUENCE [LARGE SCALE GENOMIC DNA]</scope>
    <source>
        <strain evidence="1 2">CGMCC 1.5382</strain>
    </source>
</reference>
<dbReference type="RefSeq" id="WP_167738526.1">
    <property type="nucleotide sequence ID" value="NZ_FNFU01000017.1"/>
</dbReference>
<proteinExistence type="predicted"/>
<evidence type="ECO:0000313" key="2">
    <source>
        <dbReference type="Proteomes" id="UP000198701"/>
    </source>
</evidence>
<sequence length="129" mass="13257">MGLGLVVGIVGSLLVASVAGGIGSLVTSSPMAAAATECDVETNSWINVGDEGRSISMNSEGEEAEGADISDIACIFGELDIPDSVINRLEGTRALDGGQTATWDDFSASWGYHPDNGLDIVIEVVVVEK</sequence>
<gene>
    <name evidence="1" type="ORF">SAMN05216282_11751</name>
</gene>
<protein>
    <submittedName>
        <fullName evidence="1">Uncharacterized protein</fullName>
    </submittedName>
</protein>
<evidence type="ECO:0000313" key="1">
    <source>
        <dbReference type="EMBL" id="SDK90433.1"/>
    </source>
</evidence>
<organism evidence="1 2">
    <name type="scientific">Cryobacterium psychrotolerans</name>
    <dbReference type="NCBI Taxonomy" id="386301"/>
    <lineage>
        <taxon>Bacteria</taxon>
        <taxon>Bacillati</taxon>
        <taxon>Actinomycetota</taxon>
        <taxon>Actinomycetes</taxon>
        <taxon>Micrococcales</taxon>
        <taxon>Microbacteriaceae</taxon>
        <taxon>Cryobacterium</taxon>
    </lineage>
</organism>
<accession>A0A1G9FQL9</accession>
<keyword evidence="2" id="KW-1185">Reference proteome</keyword>
<dbReference type="EMBL" id="FNFU01000017">
    <property type="protein sequence ID" value="SDK90433.1"/>
    <property type="molecule type" value="Genomic_DNA"/>
</dbReference>
<dbReference type="STRING" id="386301.SAMN05216282_11751"/>
<dbReference type="Proteomes" id="UP000198701">
    <property type="component" value="Unassembled WGS sequence"/>
</dbReference>
<dbReference type="AlphaFoldDB" id="A0A1G9FQL9"/>